<dbReference type="SUPFAM" id="SSF55729">
    <property type="entry name" value="Acyl-CoA N-acyltransferases (Nat)"/>
    <property type="match status" value="1"/>
</dbReference>
<keyword evidence="1 4" id="KW-0808">Transferase</keyword>
<dbReference type="Proteomes" id="UP001297580">
    <property type="component" value="Chromosome"/>
</dbReference>
<protein>
    <submittedName>
        <fullName evidence="4">GNAT family N-acetyltransferase</fullName>
        <ecNumber evidence="4">2.3.1.-</ecNumber>
    </submittedName>
</protein>
<dbReference type="PROSITE" id="PS51186">
    <property type="entry name" value="GNAT"/>
    <property type="match status" value="1"/>
</dbReference>
<dbReference type="CDD" id="cd04301">
    <property type="entry name" value="NAT_SF"/>
    <property type="match status" value="1"/>
</dbReference>
<evidence type="ECO:0000313" key="4">
    <source>
        <dbReference type="EMBL" id="WMV77166.1"/>
    </source>
</evidence>
<sequence>MIRKATLADAAAIASVHVESWKTTYGGIVPATYLETLSLEEKQALWEKVLSQSDHSVFVVQENERVVGFVSGGSNRMTDGPTAKYDGELYAIYLLKEAQGKGLGHQLVQTLVSDLKQKGIHSMVVWVLADNPSRHFYERLGGEKIAEEEVEIGGKALWEWCYGWQDIKTMKS</sequence>
<dbReference type="Pfam" id="PF08445">
    <property type="entry name" value="FR47"/>
    <property type="match status" value="1"/>
</dbReference>
<dbReference type="RefSeq" id="WP_060475706.1">
    <property type="nucleotide sequence ID" value="NZ_CP017690.1"/>
</dbReference>
<gene>
    <name evidence="4" type="ORF">HSX42_05140</name>
</gene>
<name>A0ABY9QFY3_GEOTD</name>
<dbReference type="InterPro" id="IPR050832">
    <property type="entry name" value="Bact_Acetyltransf"/>
</dbReference>
<dbReference type="InterPro" id="IPR000182">
    <property type="entry name" value="GNAT_dom"/>
</dbReference>
<dbReference type="EC" id="2.3.1.-" evidence="4"/>
<feature type="domain" description="N-acetyltransferase" evidence="3">
    <location>
        <begin position="1"/>
        <end position="164"/>
    </location>
</feature>
<accession>A0ABY9QFY3</accession>
<dbReference type="InterPro" id="IPR013653">
    <property type="entry name" value="GCN5-like_dom"/>
</dbReference>
<dbReference type="PANTHER" id="PTHR43877">
    <property type="entry name" value="AMINOALKYLPHOSPHONATE N-ACETYLTRANSFERASE-RELATED-RELATED"/>
    <property type="match status" value="1"/>
</dbReference>
<dbReference type="EMBL" id="CP133461">
    <property type="protein sequence ID" value="WMV77166.1"/>
    <property type="molecule type" value="Genomic_DNA"/>
</dbReference>
<reference evidence="4 5" key="1">
    <citation type="submission" date="2023-08" db="EMBL/GenBank/DDBJ databases">
        <title>Complete genome sequence of Geobacillus thermodenitrificans K1041, a genetically tractable strain representative of the genus Geobacillus.</title>
        <authorList>
            <person name="Kani S."/>
            <person name="Suzuki H."/>
        </authorList>
    </citation>
    <scope>NUCLEOTIDE SEQUENCE [LARGE SCALE GENOMIC DNA]</scope>
    <source>
        <strain evidence="4 5">K1041</strain>
    </source>
</reference>
<organism evidence="4 5">
    <name type="scientific">Geobacillus thermodenitrificans</name>
    <dbReference type="NCBI Taxonomy" id="33940"/>
    <lineage>
        <taxon>Bacteria</taxon>
        <taxon>Bacillati</taxon>
        <taxon>Bacillota</taxon>
        <taxon>Bacilli</taxon>
        <taxon>Bacillales</taxon>
        <taxon>Anoxybacillaceae</taxon>
        <taxon>Geobacillus</taxon>
    </lineage>
</organism>
<proteinExistence type="predicted"/>
<keyword evidence="2 4" id="KW-0012">Acyltransferase</keyword>
<keyword evidence="5" id="KW-1185">Reference proteome</keyword>
<evidence type="ECO:0000256" key="1">
    <source>
        <dbReference type="ARBA" id="ARBA00022679"/>
    </source>
</evidence>
<evidence type="ECO:0000259" key="3">
    <source>
        <dbReference type="PROSITE" id="PS51186"/>
    </source>
</evidence>
<evidence type="ECO:0000313" key="5">
    <source>
        <dbReference type="Proteomes" id="UP001297580"/>
    </source>
</evidence>
<dbReference type="Gene3D" id="3.40.630.30">
    <property type="match status" value="1"/>
</dbReference>
<dbReference type="GO" id="GO:0016746">
    <property type="term" value="F:acyltransferase activity"/>
    <property type="evidence" value="ECO:0007669"/>
    <property type="project" value="UniProtKB-KW"/>
</dbReference>
<dbReference type="InterPro" id="IPR016181">
    <property type="entry name" value="Acyl_CoA_acyltransferase"/>
</dbReference>
<evidence type="ECO:0000256" key="2">
    <source>
        <dbReference type="ARBA" id="ARBA00023315"/>
    </source>
</evidence>